<dbReference type="RefSeq" id="WP_345694773.1">
    <property type="nucleotide sequence ID" value="NZ_BAABIS010000001.1"/>
</dbReference>
<feature type="transmembrane region" description="Helical" evidence="7">
    <location>
        <begin position="21"/>
        <end position="46"/>
    </location>
</feature>
<evidence type="ECO:0000313" key="10">
    <source>
        <dbReference type="Proteomes" id="UP001501752"/>
    </source>
</evidence>
<evidence type="ECO:0000256" key="1">
    <source>
        <dbReference type="ARBA" id="ARBA00004651"/>
    </source>
</evidence>
<proteinExistence type="inferred from homology"/>
<comment type="caution">
    <text evidence="9">The sequence shown here is derived from an EMBL/GenBank/DDBJ whole genome shotgun (WGS) entry which is preliminary data.</text>
</comment>
<feature type="transmembrane region" description="Helical" evidence="7">
    <location>
        <begin position="278"/>
        <end position="297"/>
    </location>
</feature>
<keyword evidence="6 7" id="KW-0472">Membrane</keyword>
<dbReference type="SUPFAM" id="SSF161098">
    <property type="entry name" value="MetI-like"/>
    <property type="match status" value="1"/>
</dbReference>
<feature type="transmembrane region" description="Helical" evidence="7">
    <location>
        <begin position="123"/>
        <end position="143"/>
    </location>
</feature>
<evidence type="ECO:0000256" key="5">
    <source>
        <dbReference type="ARBA" id="ARBA00022989"/>
    </source>
</evidence>
<feature type="domain" description="ABC transmembrane type-1" evidence="8">
    <location>
        <begin position="85"/>
        <end position="296"/>
    </location>
</feature>
<evidence type="ECO:0000256" key="6">
    <source>
        <dbReference type="ARBA" id="ARBA00023136"/>
    </source>
</evidence>
<feature type="transmembrane region" description="Helical" evidence="7">
    <location>
        <begin position="223"/>
        <end position="243"/>
    </location>
</feature>
<dbReference type="PANTHER" id="PTHR30193">
    <property type="entry name" value="ABC TRANSPORTER PERMEASE PROTEIN"/>
    <property type="match status" value="1"/>
</dbReference>
<dbReference type="Pfam" id="PF00528">
    <property type="entry name" value="BPD_transp_1"/>
    <property type="match status" value="1"/>
</dbReference>
<dbReference type="EMBL" id="BAABIS010000001">
    <property type="protein sequence ID" value="GAA4831131.1"/>
    <property type="molecule type" value="Genomic_DNA"/>
</dbReference>
<accession>A0ABP9D7M8</accession>
<comment type="subcellular location">
    <subcellularLocation>
        <location evidence="1 7">Cell membrane</location>
        <topology evidence="1 7">Multi-pass membrane protein</topology>
    </subcellularLocation>
</comment>
<dbReference type="InterPro" id="IPR000515">
    <property type="entry name" value="MetI-like"/>
</dbReference>
<evidence type="ECO:0000256" key="7">
    <source>
        <dbReference type="RuleBase" id="RU363032"/>
    </source>
</evidence>
<evidence type="ECO:0000313" key="9">
    <source>
        <dbReference type="EMBL" id="GAA4831131.1"/>
    </source>
</evidence>
<feature type="transmembrane region" description="Helical" evidence="7">
    <location>
        <begin position="88"/>
        <end position="111"/>
    </location>
</feature>
<dbReference type="CDD" id="cd06261">
    <property type="entry name" value="TM_PBP2"/>
    <property type="match status" value="1"/>
</dbReference>
<keyword evidence="10" id="KW-1185">Reference proteome</keyword>
<keyword evidence="5 7" id="KW-1133">Transmembrane helix</keyword>
<feature type="transmembrane region" description="Helical" evidence="7">
    <location>
        <begin position="163"/>
        <end position="182"/>
    </location>
</feature>
<evidence type="ECO:0000259" key="8">
    <source>
        <dbReference type="PROSITE" id="PS50928"/>
    </source>
</evidence>
<dbReference type="InterPro" id="IPR051393">
    <property type="entry name" value="ABC_transporter_permease"/>
</dbReference>
<reference evidence="10" key="1">
    <citation type="journal article" date="2019" name="Int. J. Syst. Evol. Microbiol.">
        <title>The Global Catalogue of Microorganisms (GCM) 10K type strain sequencing project: providing services to taxonomists for standard genome sequencing and annotation.</title>
        <authorList>
            <consortium name="The Broad Institute Genomics Platform"/>
            <consortium name="The Broad Institute Genome Sequencing Center for Infectious Disease"/>
            <person name="Wu L."/>
            <person name="Ma J."/>
        </authorList>
    </citation>
    <scope>NUCLEOTIDE SEQUENCE [LARGE SCALE GENOMIC DNA]</scope>
    <source>
        <strain evidence="10">JCM 13006</strain>
    </source>
</reference>
<protein>
    <submittedName>
        <fullName evidence="9">Sugar ABC transporter permease</fullName>
    </submittedName>
</protein>
<name>A0ABP9D7M8_9ACTN</name>
<sequence length="307" mass="33226">MTATLAPPAAARRPRLRAHAAPAGFLLPFLVPFTLFTLVPVGFAFWQSLHATRRSGGTFGRTESVFAGLDQYARVLSAPYFADSMLRVAAFAVVQIPVMLALATGLALLLDSAAARLRSFFRLVYFVPYGIPGVVAALMWAFLYDPRLSPIVHLLHSIGIDAAFLTPAGVLWSIGNVVTWTYTGYNMLVLYSALQAVPRDVCEAAKVDGAGQWAIALRIKLPMILPALVLTTVFSLIGTFQLFTEPQVFRQISTSVSSTFTPNLAAYSLTAGDRYGEAAAMSVLLASATFVLSFAFLRLTTRRQGRP</sequence>
<keyword evidence="4 7" id="KW-0812">Transmembrane</keyword>
<evidence type="ECO:0000256" key="4">
    <source>
        <dbReference type="ARBA" id="ARBA00022692"/>
    </source>
</evidence>
<dbReference type="Proteomes" id="UP001501752">
    <property type="component" value="Unassembled WGS sequence"/>
</dbReference>
<dbReference type="PANTHER" id="PTHR30193:SF41">
    <property type="entry name" value="DIACETYLCHITOBIOSE UPTAKE SYSTEM PERMEASE PROTEIN NGCF"/>
    <property type="match status" value="1"/>
</dbReference>
<comment type="similarity">
    <text evidence="7">Belongs to the binding-protein-dependent transport system permease family.</text>
</comment>
<keyword evidence="3" id="KW-1003">Cell membrane</keyword>
<dbReference type="Gene3D" id="1.10.3720.10">
    <property type="entry name" value="MetI-like"/>
    <property type="match status" value="1"/>
</dbReference>
<evidence type="ECO:0000256" key="3">
    <source>
        <dbReference type="ARBA" id="ARBA00022475"/>
    </source>
</evidence>
<evidence type="ECO:0000256" key="2">
    <source>
        <dbReference type="ARBA" id="ARBA00022448"/>
    </source>
</evidence>
<dbReference type="InterPro" id="IPR035906">
    <property type="entry name" value="MetI-like_sf"/>
</dbReference>
<dbReference type="PROSITE" id="PS50928">
    <property type="entry name" value="ABC_TM1"/>
    <property type="match status" value="1"/>
</dbReference>
<keyword evidence="2 7" id="KW-0813">Transport</keyword>
<organism evidence="9 10">
    <name type="scientific">Kitasatospora terrestris</name>
    <dbReference type="NCBI Taxonomy" id="258051"/>
    <lineage>
        <taxon>Bacteria</taxon>
        <taxon>Bacillati</taxon>
        <taxon>Actinomycetota</taxon>
        <taxon>Actinomycetes</taxon>
        <taxon>Kitasatosporales</taxon>
        <taxon>Streptomycetaceae</taxon>
        <taxon>Kitasatospora</taxon>
    </lineage>
</organism>
<gene>
    <name evidence="9" type="ORF">GCM10023235_01550</name>
</gene>